<dbReference type="PANTHER" id="PTHR31303:SF1">
    <property type="entry name" value="CTP-DEPENDENT DIACYLGLYCEROL KINASE 1"/>
    <property type="match status" value="1"/>
</dbReference>
<dbReference type="VEuPathDB" id="AmoebaDB:EIN_284420"/>
<evidence type="ECO:0000313" key="2">
    <source>
        <dbReference type="EMBL" id="ELP84866.1"/>
    </source>
</evidence>
<feature type="transmembrane region" description="Helical" evidence="1">
    <location>
        <begin position="6"/>
        <end position="25"/>
    </location>
</feature>
<evidence type="ECO:0008006" key="4">
    <source>
        <dbReference type="Google" id="ProtNLM"/>
    </source>
</evidence>
<keyword evidence="1" id="KW-0472">Membrane</keyword>
<dbReference type="EMBL" id="KB207106">
    <property type="protein sequence ID" value="ELP84866.1"/>
    <property type="molecule type" value="Genomic_DNA"/>
</dbReference>
<dbReference type="KEGG" id="eiv:EIN_284420"/>
<keyword evidence="1" id="KW-0812">Transmembrane</keyword>
<dbReference type="InterPro" id="IPR037997">
    <property type="entry name" value="Dgk1-like"/>
</dbReference>
<dbReference type="PANTHER" id="PTHR31303">
    <property type="entry name" value="CTP-DEPENDENT DIACYLGLYCEROL KINASE 1"/>
    <property type="match status" value="1"/>
</dbReference>
<dbReference type="RefSeq" id="XP_004184212.1">
    <property type="nucleotide sequence ID" value="XM_004184164.1"/>
</dbReference>
<accession>L7FJT2</accession>
<dbReference type="GO" id="GO:0004143">
    <property type="term" value="F:ATP-dependent diacylglycerol kinase activity"/>
    <property type="evidence" value="ECO:0007669"/>
    <property type="project" value="InterPro"/>
</dbReference>
<keyword evidence="3" id="KW-1185">Reference proteome</keyword>
<name>L7FJT2_ENTIV</name>
<dbReference type="OrthoDB" id="5673at2759"/>
<organism evidence="2 3">
    <name type="scientific">Entamoeba invadens IP1</name>
    <dbReference type="NCBI Taxonomy" id="370355"/>
    <lineage>
        <taxon>Eukaryota</taxon>
        <taxon>Amoebozoa</taxon>
        <taxon>Evosea</taxon>
        <taxon>Archamoebae</taxon>
        <taxon>Mastigamoebida</taxon>
        <taxon>Entamoebidae</taxon>
        <taxon>Entamoeba</taxon>
    </lineage>
</organism>
<dbReference type="GeneID" id="14883870"/>
<evidence type="ECO:0000256" key="1">
    <source>
        <dbReference type="SAM" id="Phobius"/>
    </source>
</evidence>
<reference evidence="2 3" key="1">
    <citation type="submission" date="2012-10" db="EMBL/GenBank/DDBJ databases">
        <authorList>
            <person name="Zafar N."/>
            <person name="Inman J."/>
            <person name="Hall N."/>
            <person name="Lorenzi H."/>
            <person name="Caler E."/>
        </authorList>
    </citation>
    <scope>NUCLEOTIDE SEQUENCE [LARGE SCALE GENOMIC DNA]</scope>
    <source>
        <strain evidence="2 3">IP1</strain>
    </source>
</reference>
<evidence type="ECO:0000313" key="3">
    <source>
        <dbReference type="Proteomes" id="UP000014680"/>
    </source>
</evidence>
<protein>
    <recommendedName>
        <fullName evidence="4">Phosphatidate cytidylyltransferase</fullName>
    </recommendedName>
</protein>
<dbReference type="OMA" id="ALIFWRE"/>
<feature type="transmembrane region" description="Helical" evidence="1">
    <location>
        <begin position="104"/>
        <end position="123"/>
    </location>
</feature>
<dbReference type="AlphaFoldDB" id="L7FJT2"/>
<sequence>MSSFALFITSLLLVNLCLLIATLLSKNGIVTSYTSRKIVHISLGTCQLLLWGYYPDEPSARVWGSMCCLLYLFVFLVFGLGLVQGKMADFLIATVCRHGDCHEMLYGPLNYCITMTFLSLVFWKNNPASVIGCSLMLWGDGLAEVIGKKFGKTEIKNCWGKTKTLEGAIAVWIFGALGAMGMCYVIFGNAYVVMSIILGAVGAIVEFISYPNYDNVFIPLSAVVFGYLF</sequence>
<proteinExistence type="predicted"/>
<keyword evidence="1" id="KW-1133">Transmembrane helix</keyword>
<gene>
    <name evidence="2" type="ORF">EIN_284420</name>
</gene>
<dbReference type="Proteomes" id="UP000014680">
    <property type="component" value="Unassembled WGS sequence"/>
</dbReference>
<feature type="transmembrane region" description="Helical" evidence="1">
    <location>
        <begin position="60"/>
        <end position="83"/>
    </location>
</feature>
<feature type="transmembrane region" description="Helical" evidence="1">
    <location>
        <begin position="168"/>
        <end position="187"/>
    </location>
</feature>
<feature type="transmembrane region" description="Helical" evidence="1">
    <location>
        <begin position="193"/>
        <end position="210"/>
    </location>
</feature>